<protein>
    <recommendedName>
        <fullName evidence="4">Aromatic hydrocarbon degradation protein</fullName>
    </recommendedName>
</protein>
<evidence type="ECO:0008006" key="4">
    <source>
        <dbReference type="Google" id="ProtNLM"/>
    </source>
</evidence>
<dbReference type="AlphaFoldDB" id="A0A931E880"/>
<dbReference type="RefSeq" id="WP_196991191.1">
    <property type="nucleotide sequence ID" value="NZ_JADWYR010000002.1"/>
</dbReference>
<organism evidence="2 3">
    <name type="scientific">Panacibacter microcysteis</name>
    <dbReference type="NCBI Taxonomy" id="2793269"/>
    <lineage>
        <taxon>Bacteria</taxon>
        <taxon>Pseudomonadati</taxon>
        <taxon>Bacteroidota</taxon>
        <taxon>Chitinophagia</taxon>
        <taxon>Chitinophagales</taxon>
        <taxon>Chitinophagaceae</taxon>
        <taxon>Panacibacter</taxon>
    </lineage>
</organism>
<proteinExistence type="predicted"/>
<comment type="caution">
    <text evidence="2">The sequence shown here is derived from an EMBL/GenBank/DDBJ whole genome shotgun (WGS) entry which is preliminary data.</text>
</comment>
<dbReference type="Proteomes" id="UP000628448">
    <property type="component" value="Unassembled WGS sequence"/>
</dbReference>
<keyword evidence="1" id="KW-0732">Signal</keyword>
<sequence>MKRLFLLVFTAFFFTLSLHAQQPDDALKLGWFTPNGSARNLALGGANASLGGDITSNHINPAGIGLYKTNEFVLSPGFNLNNNNINYLNTKSSLSKNAFAYGTSGVVFGFPNRYQGGLASTAFSISLTQLASYNNHTYYKGSNNYSSYSEKYVEELVRDGANETAALQNYVFGSSLAFYTYLIDTTLNAAGQLSGYKSLVPVGTGIEQERDEDTKGGLHELSFAFAANAADRLYLGLGLNIPILGYNRDLTYTERDLTNNADNNFGYFTYKENYRTNGFGVNAKLGLIYKLNSTVRLGFAFHTPSFMQLTDKQRTEITTNTENYAGIVKASSDEFNSGNAGEVTYRVTTPYRAIGSISFVFNPVEETRKQRGFITADIEYVNYRGIRYNVLPENSGDFEGVDYYKALNDVIKDYYKGNINVKVGGEIKFDPWAIRLGGAYYGSPYADAALSANRIMASGGIGYRNKGFFIDLTLAQTFNTDVNFPYRLNDKANVFAEAKNNRSNIVATVGFKF</sequence>
<keyword evidence="3" id="KW-1185">Reference proteome</keyword>
<name>A0A931E880_9BACT</name>
<dbReference type="EMBL" id="JADWYR010000002">
    <property type="protein sequence ID" value="MBG9377090.1"/>
    <property type="molecule type" value="Genomic_DNA"/>
</dbReference>
<reference evidence="2" key="1">
    <citation type="submission" date="2020-11" db="EMBL/GenBank/DDBJ databases">
        <title>Bacterial whole genome sequence for Panacibacter sp. DH6.</title>
        <authorList>
            <person name="Le V."/>
            <person name="Ko S."/>
            <person name="Ahn C.-Y."/>
            <person name="Oh H.-M."/>
        </authorList>
    </citation>
    <scope>NUCLEOTIDE SEQUENCE</scope>
    <source>
        <strain evidence="2">DH6</strain>
    </source>
</reference>
<evidence type="ECO:0000256" key="1">
    <source>
        <dbReference type="SAM" id="SignalP"/>
    </source>
</evidence>
<dbReference type="SUPFAM" id="SSF56935">
    <property type="entry name" value="Porins"/>
    <property type="match status" value="1"/>
</dbReference>
<gene>
    <name evidence="2" type="ORF">I5907_12675</name>
</gene>
<evidence type="ECO:0000313" key="2">
    <source>
        <dbReference type="EMBL" id="MBG9377090.1"/>
    </source>
</evidence>
<feature type="signal peptide" evidence="1">
    <location>
        <begin position="1"/>
        <end position="20"/>
    </location>
</feature>
<accession>A0A931E880</accession>
<evidence type="ECO:0000313" key="3">
    <source>
        <dbReference type="Proteomes" id="UP000628448"/>
    </source>
</evidence>
<feature type="chain" id="PRO_5036835944" description="Aromatic hydrocarbon degradation protein" evidence="1">
    <location>
        <begin position="21"/>
        <end position="513"/>
    </location>
</feature>
<dbReference type="Gene3D" id="2.40.160.60">
    <property type="entry name" value="Outer membrane protein transport protein (OMPP1/FadL/TodX)"/>
    <property type="match status" value="1"/>
</dbReference>